<dbReference type="EnsemblPlants" id="Solyc10g047440.1.1">
    <property type="protein sequence ID" value="Solyc10g047440.1.1"/>
    <property type="gene ID" value="Solyc10g047440.1"/>
</dbReference>
<evidence type="ECO:0000256" key="1">
    <source>
        <dbReference type="ARBA" id="ARBA00002329"/>
    </source>
</evidence>
<dbReference type="InterPro" id="IPR027417">
    <property type="entry name" value="P-loop_NTPase"/>
</dbReference>
<dbReference type="GO" id="GO:0005524">
    <property type="term" value="F:ATP binding"/>
    <property type="evidence" value="ECO:0007669"/>
    <property type="project" value="UniProtKB-KW"/>
</dbReference>
<dbReference type="AlphaFoldDB" id="K4D006"/>
<evidence type="ECO:0000313" key="9">
    <source>
        <dbReference type="Proteomes" id="UP000004994"/>
    </source>
</evidence>
<name>K4D006_SOLLC</name>
<comment type="function">
    <text evidence="1">Probable ATPase of unknown function. Its presence in a non-photosynthetic plant (Epifagus virginiana) and experiments in tobacco indicate that it has an essential function which is probably not related to photosynthesis.</text>
</comment>
<evidence type="ECO:0000256" key="5">
    <source>
        <dbReference type="ARBA" id="ARBA00022741"/>
    </source>
</evidence>
<evidence type="ECO:0000259" key="7">
    <source>
        <dbReference type="Pfam" id="PF05695"/>
    </source>
</evidence>
<dbReference type="STRING" id="4081.K4D006"/>
<evidence type="ECO:0000256" key="3">
    <source>
        <dbReference type="ARBA" id="ARBA00009361"/>
    </source>
</evidence>
<keyword evidence="9" id="KW-1185">Reference proteome</keyword>
<proteinExistence type="inferred from homology"/>
<organism evidence="8">
    <name type="scientific">Solanum lycopersicum</name>
    <name type="common">Tomato</name>
    <name type="synonym">Lycopersicon esculentum</name>
    <dbReference type="NCBI Taxonomy" id="4081"/>
    <lineage>
        <taxon>Eukaryota</taxon>
        <taxon>Viridiplantae</taxon>
        <taxon>Streptophyta</taxon>
        <taxon>Embryophyta</taxon>
        <taxon>Tracheophyta</taxon>
        <taxon>Spermatophyta</taxon>
        <taxon>Magnoliopsida</taxon>
        <taxon>eudicotyledons</taxon>
        <taxon>Gunneridae</taxon>
        <taxon>Pentapetalae</taxon>
        <taxon>asterids</taxon>
        <taxon>lamiids</taxon>
        <taxon>Solanales</taxon>
        <taxon>Solanaceae</taxon>
        <taxon>Solanoideae</taxon>
        <taxon>Solaneae</taxon>
        <taxon>Solanum</taxon>
        <taxon>Solanum subgen. Lycopersicon</taxon>
    </lineage>
</organism>
<reference evidence="8" key="1">
    <citation type="journal article" date="2012" name="Nature">
        <title>The tomato genome sequence provides insights into fleshy fruit evolution.</title>
        <authorList>
            <consortium name="Tomato Genome Consortium"/>
        </authorList>
    </citation>
    <scope>NUCLEOTIDE SEQUENCE [LARGE SCALE GENOMIC DNA]</scope>
    <source>
        <strain evidence="8">cv. Heinz 1706</strain>
    </source>
</reference>
<comment type="subcellular location">
    <subcellularLocation>
        <location evidence="2">Plastid</location>
    </subcellularLocation>
</comment>
<dbReference type="Gramene" id="Solyc10g047440.1.1">
    <property type="protein sequence ID" value="Solyc10g047440.1.1"/>
    <property type="gene ID" value="Solyc10g047440.1"/>
</dbReference>
<feature type="domain" description="Ycf2 N-terminal" evidence="7">
    <location>
        <begin position="24"/>
        <end position="206"/>
    </location>
</feature>
<keyword evidence="4" id="KW-0934">Plastid</keyword>
<dbReference type="Pfam" id="PF05695">
    <property type="entry name" value="Ycf2"/>
    <property type="match status" value="1"/>
</dbReference>
<dbReference type="Proteomes" id="UP000004994">
    <property type="component" value="Chromosome 10"/>
</dbReference>
<dbReference type="PhylomeDB" id="K4D006"/>
<dbReference type="SUPFAM" id="SSF52540">
    <property type="entry name" value="P-loop containing nucleoside triphosphate hydrolases"/>
    <property type="match status" value="1"/>
</dbReference>
<keyword evidence="6" id="KW-0067">ATP-binding</keyword>
<dbReference type="PANTHER" id="PTHR33078">
    <property type="entry name" value="PROTEIN YCF2-RELATED"/>
    <property type="match status" value="1"/>
</dbReference>
<dbReference type="InterPro" id="IPR056777">
    <property type="entry name" value="Ycf2_N"/>
</dbReference>
<reference evidence="8" key="2">
    <citation type="submission" date="2015-06" db="UniProtKB">
        <authorList>
            <consortium name="EnsemblPlants"/>
        </authorList>
    </citation>
    <scope>IDENTIFICATION</scope>
    <source>
        <strain evidence="8">cv. Heinz 1706</strain>
    </source>
</reference>
<evidence type="ECO:0000256" key="4">
    <source>
        <dbReference type="ARBA" id="ARBA00022640"/>
    </source>
</evidence>
<evidence type="ECO:0000256" key="6">
    <source>
        <dbReference type="ARBA" id="ARBA00022840"/>
    </source>
</evidence>
<evidence type="ECO:0000256" key="2">
    <source>
        <dbReference type="ARBA" id="ARBA00004474"/>
    </source>
</evidence>
<keyword evidence="5" id="KW-0547">Nucleotide-binding</keyword>
<dbReference type="PANTHER" id="PTHR33078:SF51">
    <property type="entry name" value="PROTEIN TIC 214"/>
    <property type="match status" value="1"/>
</dbReference>
<dbReference type="PaxDb" id="4081-Solyc10g047440.1.1"/>
<accession>K4D006</accession>
<dbReference type="InParanoid" id="K4D006"/>
<evidence type="ECO:0000313" key="8">
    <source>
        <dbReference type="EnsemblPlants" id="Solyc10g047440.1.1"/>
    </source>
</evidence>
<protein>
    <recommendedName>
        <fullName evidence="7">Ycf2 N-terminal domain-containing protein</fullName>
    </recommendedName>
</protein>
<dbReference type="eggNOG" id="ENOG502QRDV">
    <property type="taxonomic scope" value="Eukaryota"/>
</dbReference>
<comment type="similarity">
    <text evidence="3">Belongs to the Ycf2 family.</text>
</comment>
<sequence length="315" mass="37403">MNLSIFRGLKGAWKRIRTLEWKRDRNVLNRLLLMNRSDRNFEYRIQRDQIGKDTLNHRTIMKYTTNQYLSNLKKSQKKWFEPVILIYQTERSLNWDPDAYRYKWSNGSKSFQEHLEQSVLKQKSRFQVVFDRLHINQYSIDWSEVIDKKDLSKSLPLFLSKSLLFLSKLILFLSNSLPFFCVSFGNIPIHRSEIYIYEELKGSTRNILVIASTHIPQKVGPTLIAPNKLNTCIKIRRLLIPQQRKHFFTLSYTRGFYLEKKMFHTKGFVSITMGSNARDLVELTNEFLSISITQKKSIIDTNTIRSALHRQTWDL</sequence>
<dbReference type="HOGENOM" id="CLU_883972_0_0_1"/>
<dbReference type="GO" id="GO:0009536">
    <property type="term" value="C:plastid"/>
    <property type="evidence" value="ECO:0007669"/>
    <property type="project" value="UniProtKB-SubCell"/>
</dbReference>